<dbReference type="InterPro" id="IPR014013">
    <property type="entry name" value="Helic_SF1/SF2_ATP-bd_DinG/Rad3"/>
</dbReference>
<dbReference type="GO" id="GO:0003676">
    <property type="term" value="F:nucleic acid binding"/>
    <property type="evidence" value="ECO:0007669"/>
    <property type="project" value="InterPro"/>
</dbReference>
<reference evidence="6 7" key="2">
    <citation type="submission" date="2010-03" db="EMBL/GenBank/DDBJ databases">
        <authorList>
            <person name="Pajon A."/>
        </authorList>
    </citation>
    <scope>NUCLEOTIDE SEQUENCE [LARGE SCALE GENOMIC DNA]</scope>
    <source>
        <strain evidence="6 7">70/3</strain>
    </source>
</reference>
<name>D4JT11_9FIRM</name>
<dbReference type="PROSITE" id="PS51193">
    <property type="entry name" value="HELICASE_ATP_BIND_2"/>
    <property type="match status" value="1"/>
</dbReference>
<keyword evidence="2" id="KW-0378">Hydrolase</keyword>
<keyword evidence="3" id="KW-0067">ATP-binding</keyword>
<evidence type="ECO:0000256" key="4">
    <source>
        <dbReference type="ARBA" id="ARBA00038058"/>
    </source>
</evidence>
<evidence type="ECO:0000259" key="5">
    <source>
        <dbReference type="PROSITE" id="PS51193"/>
    </source>
</evidence>
<dbReference type="PANTHER" id="PTHR11472">
    <property type="entry name" value="DNA REPAIR DEAD HELICASE RAD3/XP-D SUBFAMILY MEMBER"/>
    <property type="match status" value="1"/>
</dbReference>
<dbReference type="Pfam" id="PF13307">
    <property type="entry name" value="Helicase_C_2"/>
    <property type="match status" value="1"/>
</dbReference>
<dbReference type="EMBL" id="FP929044">
    <property type="protein sequence ID" value="CBK96230.1"/>
    <property type="molecule type" value="Genomic_DNA"/>
</dbReference>
<evidence type="ECO:0000313" key="6">
    <source>
        <dbReference type="EMBL" id="CBK96230.1"/>
    </source>
</evidence>
<dbReference type="PANTHER" id="PTHR11472:SF57">
    <property type="entry name" value="ATP-DEPENDENT HELICASE YPVA-RELATED"/>
    <property type="match status" value="1"/>
</dbReference>
<dbReference type="PATRIC" id="fig|657319.3.peg.1323"/>
<reference evidence="6 7" key="1">
    <citation type="submission" date="2010-03" db="EMBL/GenBank/DDBJ databases">
        <title>The genome sequence of Eubacterium siraeum 70/3.</title>
        <authorList>
            <consortium name="metaHIT consortium -- http://www.metahit.eu/"/>
            <person name="Pajon A."/>
            <person name="Turner K."/>
            <person name="Parkhill J."/>
            <person name="Duncan S."/>
            <person name="Flint H."/>
        </authorList>
    </citation>
    <scope>NUCLEOTIDE SEQUENCE [LARGE SCALE GENOMIC DNA]</scope>
    <source>
        <strain evidence="6 7">70/3</strain>
    </source>
</reference>
<protein>
    <submittedName>
        <fullName evidence="6">Rad3-related DNA helicases</fullName>
    </submittedName>
</protein>
<proteinExistence type="inferred from homology"/>
<dbReference type="Gene3D" id="3.40.50.300">
    <property type="entry name" value="P-loop containing nucleotide triphosphate hydrolases"/>
    <property type="match status" value="2"/>
</dbReference>
<dbReference type="GO" id="GO:0005524">
    <property type="term" value="F:ATP binding"/>
    <property type="evidence" value="ECO:0007669"/>
    <property type="project" value="UniProtKB-KW"/>
</dbReference>
<dbReference type="SMART" id="SM00491">
    <property type="entry name" value="HELICc2"/>
    <property type="match status" value="1"/>
</dbReference>
<dbReference type="InterPro" id="IPR045028">
    <property type="entry name" value="DinG/Rad3-like"/>
</dbReference>
<keyword evidence="6" id="KW-0347">Helicase</keyword>
<sequence>MFEITYSDNETFEAYQNEGKAHKGGTYDFTFENRYIIYHANLRHKVDYIAIDMSTGLGSFVITKNPGNLYTEASYKRLIPHILYSVKYTGDMRYLNRFADDPLTVIDSIFRVVLPNNGYNIREEQISLAKKMYIGFTEKQVALCEAEVGTGKTLSYLVAAIVAKHHNGITYRQNLPVTITTSSIELQKALVEREIPNLSKMLLDYYIIERPLTAVLRKGKEHYLCRYRFDDFLKNIRMYPEKYKTTIETLEQMSNLRAGIDLDRYRISGAIKSRICIKGTCAGCARKKECTYNEFAKRMYDLPDLDFQVTNHNMYLMSQKTKTDDHPPLLRESCFVVVDEAHKFKEAAEDTFGERIGEKDIPRYVNAVKILCSTKANRDKYKEFLANIIKENDALFNSLRKKQHGDIEEERGDIISLSVFQTAKLNKIMYLIDKIEGMKIKRNYGIPVTGSYLKTAITAINKTSKSTIWLDADENGLLSLCSTPKDINNIFRSKIWDSNVSHVLTSGTLSDGTDFEYFKAENGLDFIPHRLLLESRTESPFDYTNHTRLYIPTGMPTPDNDNEDYFKAIADEIYRIIKATNGHTAILFTSYKTLNLVHDLLRDRLTAYDTICMTRSNKNAITDFKKSKNGILFASGSMWEGVDCVGDCLSSVIIVRLPFPMRSALMEEKKNNCDSVGDFVDRYCTPNMLIKLRQGVGRLIRCESDTGVVSILDPRAISKSYSVKIGQALHKFPKVDSAQEIECFMRGVKDEEYYGEKKENRK</sequence>
<dbReference type="KEGG" id="esu:EUS_10310"/>
<accession>D4JT11</accession>
<dbReference type="HOGENOM" id="CLU_012117_2_1_9"/>
<dbReference type="GO" id="GO:0003678">
    <property type="term" value="F:DNA helicase activity"/>
    <property type="evidence" value="ECO:0007669"/>
    <property type="project" value="TreeGrafter"/>
</dbReference>
<feature type="domain" description="Helicase ATP-binding" evidence="5">
    <location>
        <begin position="111"/>
        <end position="395"/>
    </location>
</feature>
<dbReference type="GO" id="GO:0016818">
    <property type="term" value="F:hydrolase activity, acting on acid anhydrides, in phosphorus-containing anhydrides"/>
    <property type="evidence" value="ECO:0007669"/>
    <property type="project" value="InterPro"/>
</dbReference>
<dbReference type="GO" id="GO:0006139">
    <property type="term" value="P:nucleobase-containing compound metabolic process"/>
    <property type="evidence" value="ECO:0007669"/>
    <property type="project" value="InterPro"/>
</dbReference>
<dbReference type="BioCyc" id="ESIR657319:G136K-867-MONOMER"/>
<evidence type="ECO:0000256" key="1">
    <source>
        <dbReference type="ARBA" id="ARBA00022741"/>
    </source>
</evidence>
<evidence type="ECO:0000256" key="3">
    <source>
        <dbReference type="ARBA" id="ARBA00022840"/>
    </source>
</evidence>
<dbReference type="InterPro" id="IPR027417">
    <property type="entry name" value="P-loop_NTPase"/>
</dbReference>
<organism evidence="6 7">
    <name type="scientific">[Eubacterium] siraeum 70/3</name>
    <dbReference type="NCBI Taxonomy" id="657319"/>
    <lineage>
        <taxon>Bacteria</taxon>
        <taxon>Bacillati</taxon>
        <taxon>Bacillota</taxon>
        <taxon>Clostridia</taxon>
        <taxon>Eubacteriales</taxon>
        <taxon>Oscillospiraceae</taxon>
        <taxon>Oscillospiraceae incertae sedis</taxon>
    </lineage>
</organism>
<evidence type="ECO:0000256" key="2">
    <source>
        <dbReference type="ARBA" id="ARBA00022801"/>
    </source>
</evidence>
<gene>
    <name evidence="6" type="ORF">EUS_10310</name>
</gene>
<dbReference type="SUPFAM" id="SSF52540">
    <property type="entry name" value="P-loop containing nucleoside triphosphate hydrolases"/>
    <property type="match status" value="1"/>
</dbReference>
<dbReference type="AlphaFoldDB" id="D4JT11"/>
<keyword evidence="1" id="KW-0547">Nucleotide-binding</keyword>
<dbReference type="Proteomes" id="UP000008803">
    <property type="component" value="Chromosome"/>
</dbReference>
<dbReference type="InterPro" id="IPR006555">
    <property type="entry name" value="ATP-dep_Helicase_C"/>
</dbReference>
<evidence type="ECO:0000313" key="7">
    <source>
        <dbReference type="Proteomes" id="UP000008803"/>
    </source>
</evidence>
<comment type="similarity">
    <text evidence="4">Belongs to the helicase family. DinG subfamily.</text>
</comment>